<name>A0ABR8HMK7_NOSPU</name>
<accession>A0ABR8HMK7</accession>
<gene>
    <name evidence="1" type="ORF">H6G94_35545</name>
</gene>
<evidence type="ECO:0000313" key="1">
    <source>
        <dbReference type="EMBL" id="MBD2616476.1"/>
    </source>
</evidence>
<organism evidence="1 2">
    <name type="scientific">Nostoc punctiforme FACHB-252</name>
    <dbReference type="NCBI Taxonomy" id="1357509"/>
    <lineage>
        <taxon>Bacteria</taxon>
        <taxon>Bacillati</taxon>
        <taxon>Cyanobacteriota</taxon>
        <taxon>Cyanophyceae</taxon>
        <taxon>Nostocales</taxon>
        <taxon>Nostocaceae</taxon>
        <taxon>Nostoc</taxon>
    </lineage>
</organism>
<comment type="caution">
    <text evidence="1">The sequence shown here is derived from an EMBL/GenBank/DDBJ whole genome shotgun (WGS) entry which is preliminary data.</text>
</comment>
<dbReference type="RefSeq" id="WP_190952905.1">
    <property type="nucleotide sequence ID" value="NZ_JACJTC010000055.1"/>
</dbReference>
<keyword evidence="2" id="KW-1185">Reference proteome</keyword>
<reference evidence="1 2" key="1">
    <citation type="journal article" date="2020" name="ISME J.">
        <title>Comparative genomics reveals insights into cyanobacterial evolution and habitat adaptation.</title>
        <authorList>
            <person name="Chen M.Y."/>
            <person name="Teng W.K."/>
            <person name="Zhao L."/>
            <person name="Hu C.X."/>
            <person name="Zhou Y.K."/>
            <person name="Han B.P."/>
            <person name="Song L.R."/>
            <person name="Shu W.S."/>
        </authorList>
    </citation>
    <scope>NUCLEOTIDE SEQUENCE [LARGE SCALE GENOMIC DNA]</scope>
    <source>
        <strain evidence="1 2">FACHB-252</strain>
    </source>
</reference>
<proteinExistence type="predicted"/>
<dbReference type="EMBL" id="JACJTC010000055">
    <property type="protein sequence ID" value="MBD2616476.1"/>
    <property type="molecule type" value="Genomic_DNA"/>
</dbReference>
<dbReference type="Proteomes" id="UP000606396">
    <property type="component" value="Unassembled WGS sequence"/>
</dbReference>
<evidence type="ECO:0000313" key="2">
    <source>
        <dbReference type="Proteomes" id="UP000606396"/>
    </source>
</evidence>
<sequence>MLVPRIEQSVFISQPSTVNRQPSTVNRQPSTVNHQPISITLCTVKPFIEAPLILDTKD</sequence>
<protein>
    <submittedName>
        <fullName evidence="1">Uncharacterized protein</fullName>
    </submittedName>
</protein>